<protein>
    <recommendedName>
        <fullName evidence="1">ESAT-6-like protein</fullName>
    </recommendedName>
</protein>
<dbReference type="InterPro" id="IPR036689">
    <property type="entry name" value="ESAT-6-like_sf"/>
</dbReference>
<evidence type="ECO:0000256" key="2">
    <source>
        <dbReference type="SAM" id="Coils"/>
    </source>
</evidence>
<evidence type="ECO:0000256" key="1">
    <source>
        <dbReference type="RuleBase" id="RU362001"/>
    </source>
</evidence>
<dbReference type="NCBIfam" id="TIGR03930">
    <property type="entry name" value="WXG100_ESAT6"/>
    <property type="match status" value="1"/>
</dbReference>
<dbReference type="InterPro" id="IPR010310">
    <property type="entry name" value="T7SS_ESAT-6-like"/>
</dbReference>
<dbReference type="Pfam" id="PF06013">
    <property type="entry name" value="WXG100"/>
    <property type="match status" value="1"/>
</dbReference>
<proteinExistence type="inferred from homology"/>
<keyword evidence="2" id="KW-0175">Coiled coil</keyword>
<organism evidence="4 5">
    <name type="scientific">Chloroflexus islandicus</name>
    <dbReference type="NCBI Taxonomy" id="1707952"/>
    <lineage>
        <taxon>Bacteria</taxon>
        <taxon>Bacillati</taxon>
        <taxon>Chloroflexota</taxon>
        <taxon>Chloroflexia</taxon>
        <taxon>Chloroflexales</taxon>
        <taxon>Chloroflexineae</taxon>
        <taxon>Chloroflexaceae</taxon>
        <taxon>Chloroflexus</taxon>
    </lineage>
</organism>
<feature type="coiled-coil region" evidence="2">
    <location>
        <begin position="48"/>
        <end position="86"/>
    </location>
</feature>
<sequence length="93" mass="10506">MPAISLDPDQARATASAFDSSRSNIESSLSTMMSSVSQVLSTWNGQSRQQFENEWEQWSQRLRNMMEELQGLANGLRREADEFEAADRSFLSA</sequence>
<dbReference type="Proteomes" id="UP000078287">
    <property type="component" value="Unassembled WGS sequence"/>
</dbReference>
<dbReference type="OrthoDB" id="164184at2"/>
<gene>
    <name evidence="4" type="ORF">A6A03_19290</name>
</gene>
<feature type="region of interest" description="Disordered" evidence="3">
    <location>
        <begin position="1"/>
        <end position="20"/>
    </location>
</feature>
<evidence type="ECO:0000256" key="3">
    <source>
        <dbReference type="SAM" id="MobiDB-lite"/>
    </source>
</evidence>
<reference evidence="4 5" key="1">
    <citation type="submission" date="2016-04" db="EMBL/GenBank/DDBJ databases">
        <title>Chloroflexus islandicus sp. nov., a thermophilic filamentous anoxygenic phototrophic bacterium from geyser Strokkur (Iceland).</title>
        <authorList>
            <person name="Gaisin V.A."/>
            <person name="Kalashnikov A.M."/>
            <person name="Sukhacheva M.V."/>
            <person name="Grouzdev D.S."/>
            <person name="Ivanov T.M."/>
            <person name="Kuznetsov B."/>
            <person name="Gorlenko V.M."/>
        </authorList>
    </citation>
    <scope>NUCLEOTIDE SEQUENCE [LARGE SCALE GENOMIC DNA]</scope>
    <source>
        <strain evidence="5">isl-2</strain>
    </source>
</reference>
<accession>A0A178M2U8</accession>
<comment type="similarity">
    <text evidence="1">Belongs to the WXG100 family.</text>
</comment>
<keyword evidence="5" id="KW-1185">Reference proteome</keyword>
<dbReference type="STRING" id="1707952.A6A03_19290"/>
<dbReference type="RefSeq" id="WP_066790736.1">
    <property type="nucleotide sequence ID" value="NZ_LWQS01000092.1"/>
</dbReference>
<dbReference type="EMBL" id="LWQS01000092">
    <property type="protein sequence ID" value="OAN40817.1"/>
    <property type="molecule type" value="Genomic_DNA"/>
</dbReference>
<evidence type="ECO:0000313" key="4">
    <source>
        <dbReference type="EMBL" id="OAN40817.1"/>
    </source>
</evidence>
<evidence type="ECO:0000313" key="5">
    <source>
        <dbReference type="Proteomes" id="UP000078287"/>
    </source>
</evidence>
<dbReference type="SUPFAM" id="SSF140453">
    <property type="entry name" value="EsxAB dimer-like"/>
    <property type="match status" value="1"/>
</dbReference>
<dbReference type="Gene3D" id="1.10.287.1060">
    <property type="entry name" value="ESAT-6-like"/>
    <property type="match status" value="1"/>
</dbReference>
<comment type="caution">
    <text evidence="4">The sequence shown here is derived from an EMBL/GenBank/DDBJ whole genome shotgun (WGS) entry which is preliminary data.</text>
</comment>
<name>A0A178M2U8_9CHLR</name>
<dbReference type="AlphaFoldDB" id="A0A178M2U8"/>